<name>A0ABS4NKS5_9BACL</name>
<dbReference type="EC" id="3.5.1.28" evidence="4"/>
<dbReference type="CDD" id="cd02696">
    <property type="entry name" value="MurNAc-LAA"/>
    <property type="match status" value="1"/>
</dbReference>
<protein>
    <submittedName>
        <fullName evidence="4">N-acetylmuramoyl-L-alanine amidase</fullName>
        <ecNumber evidence="4">3.5.1.28</ecNumber>
    </submittedName>
</protein>
<feature type="signal peptide" evidence="2">
    <location>
        <begin position="1"/>
        <end position="18"/>
    </location>
</feature>
<accession>A0ABS4NKS5</accession>
<dbReference type="InterPro" id="IPR002508">
    <property type="entry name" value="MurNAc-LAA_cat"/>
</dbReference>
<keyword evidence="1 4" id="KW-0378">Hydrolase</keyword>
<dbReference type="Pfam" id="PF01520">
    <property type="entry name" value="Amidase_3"/>
    <property type="match status" value="1"/>
</dbReference>
<dbReference type="GO" id="GO:0008745">
    <property type="term" value="F:N-acetylmuramoyl-L-alanine amidase activity"/>
    <property type="evidence" value="ECO:0007669"/>
    <property type="project" value="UniProtKB-EC"/>
</dbReference>
<feature type="domain" description="MurNAc-LAA" evidence="3">
    <location>
        <begin position="133"/>
        <end position="241"/>
    </location>
</feature>
<dbReference type="InterPro" id="IPR050695">
    <property type="entry name" value="N-acetylmuramoyl_amidase_3"/>
</dbReference>
<organism evidence="4 5">
    <name type="scientific">Paenibacillus silagei</name>
    <dbReference type="NCBI Taxonomy" id="1670801"/>
    <lineage>
        <taxon>Bacteria</taxon>
        <taxon>Bacillati</taxon>
        <taxon>Bacillota</taxon>
        <taxon>Bacilli</taxon>
        <taxon>Bacillales</taxon>
        <taxon>Paenibacillaceae</taxon>
        <taxon>Paenibacillus</taxon>
    </lineage>
</organism>
<evidence type="ECO:0000259" key="3">
    <source>
        <dbReference type="SMART" id="SM00646"/>
    </source>
</evidence>
<reference evidence="4 5" key="1">
    <citation type="submission" date="2021-03" db="EMBL/GenBank/DDBJ databases">
        <title>Genomic Encyclopedia of Type Strains, Phase IV (KMG-IV): sequencing the most valuable type-strain genomes for metagenomic binning, comparative biology and taxonomic classification.</title>
        <authorList>
            <person name="Goeker M."/>
        </authorList>
    </citation>
    <scope>NUCLEOTIDE SEQUENCE [LARGE SCALE GENOMIC DNA]</scope>
    <source>
        <strain evidence="4 5">DSM 101953</strain>
    </source>
</reference>
<dbReference type="PANTHER" id="PTHR30404">
    <property type="entry name" value="N-ACETYLMURAMOYL-L-ALANINE AMIDASE"/>
    <property type="match status" value="1"/>
</dbReference>
<comment type="caution">
    <text evidence="4">The sequence shown here is derived from an EMBL/GenBank/DDBJ whole genome shotgun (WGS) entry which is preliminary data.</text>
</comment>
<keyword evidence="5" id="KW-1185">Reference proteome</keyword>
<keyword evidence="2" id="KW-0732">Signal</keyword>
<dbReference type="Proteomes" id="UP000773462">
    <property type="component" value="Unassembled WGS sequence"/>
</dbReference>
<dbReference type="EMBL" id="JAGGLV010000002">
    <property type="protein sequence ID" value="MBP2110672.1"/>
    <property type="molecule type" value="Genomic_DNA"/>
</dbReference>
<evidence type="ECO:0000256" key="2">
    <source>
        <dbReference type="SAM" id="SignalP"/>
    </source>
</evidence>
<dbReference type="RefSeq" id="WP_209869664.1">
    <property type="nucleotide sequence ID" value="NZ_JAGGLV010000002.1"/>
</dbReference>
<dbReference type="SUPFAM" id="SSF53187">
    <property type="entry name" value="Zn-dependent exopeptidases"/>
    <property type="match status" value="1"/>
</dbReference>
<dbReference type="PANTHER" id="PTHR30404:SF0">
    <property type="entry name" value="N-ACETYLMURAMOYL-L-ALANINE AMIDASE AMIC"/>
    <property type="match status" value="1"/>
</dbReference>
<dbReference type="Gene3D" id="3.40.630.40">
    <property type="entry name" value="Zn-dependent exopeptidases"/>
    <property type="match status" value="1"/>
</dbReference>
<evidence type="ECO:0000313" key="4">
    <source>
        <dbReference type="EMBL" id="MBP2110672.1"/>
    </source>
</evidence>
<evidence type="ECO:0000256" key="1">
    <source>
        <dbReference type="ARBA" id="ARBA00022801"/>
    </source>
</evidence>
<evidence type="ECO:0000313" key="5">
    <source>
        <dbReference type="Proteomes" id="UP000773462"/>
    </source>
</evidence>
<gene>
    <name evidence="4" type="ORF">J2Z70_000812</name>
</gene>
<proteinExistence type="predicted"/>
<sequence length="247" mass="26650">MRKMYLIAAIWLSLLLLAACSNGTGSGSGGRIADTSLSAGPAEDAALHVHAARSDQPQSSSQPYLGKVYKVVVDPGHGGEDPGAVSVSGRLEKDFNLSLSEQIAARVEQDPQLEILLTRTGDAFISSQELFRPQFANNLAADLFISIHGNTYEEASASGTETFYYHEESLAWAETIHKHVIQATGLKDRGVKKGNYFVLRDTVMPSVLLELGYLTNPGDEAKMWTSGFQESVASAVVDGIREYLGLE</sequence>
<feature type="chain" id="PRO_5045363778" evidence="2">
    <location>
        <begin position="19"/>
        <end position="247"/>
    </location>
</feature>
<dbReference type="PROSITE" id="PS51257">
    <property type="entry name" value="PROKAR_LIPOPROTEIN"/>
    <property type="match status" value="1"/>
</dbReference>
<dbReference type="SMART" id="SM00646">
    <property type="entry name" value="Ami_3"/>
    <property type="match status" value="1"/>
</dbReference>